<dbReference type="GO" id="GO:0032367">
    <property type="term" value="P:intracellular cholesterol transport"/>
    <property type="evidence" value="ECO:0007669"/>
    <property type="project" value="InterPro"/>
</dbReference>
<gene>
    <name evidence="8" type="ORF">ACAOBT_LOCUS27403</name>
</gene>
<dbReference type="PANTHER" id="PTHR11306:SF68">
    <property type="entry name" value="NPC INTRACELLULAR CHOLESTEROL TRANSPORTER 2"/>
    <property type="match status" value="1"/>
</dbReference>
<dbReference type="Gene3D" id="2.60.40.770">
    <property type="match status" value="1"/>
</dbReference>
<evidence type="ECO:0000313" key="9">
    <source>
        <dbReference type="Proteomes" id="UP001152888"/>
    </source>
</evidence>
<dbReference type="SUPFAM" id="SSF81296">
    <property type="entry name" value="E set domains"/>
    <property type="match status" value="1"/>
</dbReference>
<dbReference type="InterPro" id="IPR003172">
    <property type="entry name" value="ML_dom"/>
</dbReference>
<reference evidence="8" key="1">
    <citation type="submission" date="2022-03" db="EMBL/GenBank/DDBJ databases">
        <authorList>
            <person name="Sayadi A."/>
        </authorList>
    </citation>
    <scope>NUCLEOTIDE SEQUENCE</scope>
</reference>
<evidence type="ECO:0000256" key="1">
    <source>
        <dbReference type="ARBA" id="ARBA00004613"/>
    </source>
</evidence>
<feature type="chain" id="PRO_5040385428" description="MD-2-related lipid-recognition domain-containing protein" evidence="6">
    <location>
        <begin position="20"/>
        <end position="146"/>
    </location>
</feature>
<dbReference type="PANTHER" id="PTHR11306">
    <property type="entry name" value="NIEMANN PICK TYPE C2 PROTEIN NPC2-RELATED"/>
    <property type="match status" value="1"/>
</dbReference>
<dbReference type="Pfam" id="PF02221">
    <property type="entry name" value="E1_DerP2_DerF2"/>
    <property type="match status" value="1"/>
</dbReference>
<dbReference type="FunFam" id="2.60.40.770:FF:000001">
    <property type="entry name" value="NPC intracellular cholesterol transporter 2"/>
    <property type="match status" value="1"/>
</dbReference>
<feature type="domain" description="MD-2-related lipid-recognition" evidence="7">
    <location>
        <begin position="20"/>
        <end position="143"/>
    </location>
</feature>
<dbReference type="GO" id="GO:0005576">
    <property type="term" value="C:extracellular region"/>
    <property type="evidence" value="ECO:0007669"/>
    <property type="project" value="UniProtKB-SubCell"/>
</dbReference>
<evidence type="ECO:0000256" key="2">
    <source>
        <dbReference type="ARBA" id="ARBA00006370"/>
    </source>
</evidence>
<dbReference type="Proteomes" id="UP001152888">
    <property type="component" value="Unassembled WGS sequence"/>
</dbReference>
<name>A0A9P0M140_ACAOB</name>
<comment type="similarity">
    <text evidence="2">Belongs to the NPC2 family.</text>
</comment>
<protein>
    <recommendedName>
        <fullName evidence="7">MD-2-related lipid-recognition domain-containing protein</fullName>
    </recommendedName>
</protein>
<dbReference type="EMBL" id="CAKOFQ010007541">
    <property type="protein sequence ID" value="CAH2003429.1"/>
    <property type="molecule type" value="Genomic_DNA"/>
</dbReference>
<feature type="signal peptide" evidence="6">
    <location>
        <begin position="1"/>
        <end position="19"/>
    </location>
</feature>
<comment type="subcellular location">
    <subcellularLocation>
        <location evidence="1">Secreted</location>
    </subcellularLocation>
</comment>
<evidence type="ECO:0000256" key="6">
    <source>
        <dbReference type="SAM" id="SignalP"/>
    </source>
</evidence>
<evidence type="ECO:0000256" key="5">
    <source>
        <dbReference type="ARBA" id="ARBA00023157"/>
    </source>
</evidence>
<keyword evidence="9" id="KW-1185">Reference proteome</keyword>
<dbReference type="InterPro" id="IPR033916">
    <property type="entry name" value="ML_Npc2-like"/>
</dbReference>
<dbReference type="AlphaFoldDB" id="A0A9P0M140"/>
<dbReference type="CDD" id="cd00916">
    <property type="entry name" value="Npc2_like"/>
    <property type="match status" value="1"/>
</dbReference>
<comment type="caution">
    <text evidence="8">The sequence shown here is derived from an EMBL/GenBank/DDBJ whole genome shotgun (WGS) entry which is preliminary data.</text>
</comment>
<keyword evidence="3" id="KW-0964">Secreted</keyword>
<keyword evidence="5" id="KW-1015">Disulfide bond</keyword>
<evidence type="ECO:0000313" key="8">
    <source>
        <dbReference type="EMBL" id="CAH2003429.1"/>
    </source>
</evidence>
<dbReference type="InterPro" id="IPR039670">
    <property type="entry name" value="NPC2-like"/>
</dbReference>
<dbReference type="SMART" id="SM00737">
    <property type="entry name" value="ML"/>
    <property type="match status" value="1"/>
</dbReference>
<evidence type="ECO:0000259" key="7">
    <source>
        <dbReference type="SMART" id="SM00737"/>
    </source>
</evidence>
<dbReference type="InterPro" id="IPR014756">
    <property type="entry name" value="Ig_E-set"/>
</dbReference>
<sequence>MYKIAASLVLLSIVAASWAYTDCGSEVGTISDVEVSDCVEGKRCILKRNTNVTLKIIFTPKGDSDTLKAVVHGEILGVPMPFDLPNPDGCKDSGVTCPLKAGQTYTYINALPISPHYPRVTVDVKWELQLSNDEDAACAKIPAKIA</sequence>
<evidence type="ECO:0000256" key="3">
    <source>
        <dbReference type="ARBA" id="ARBA00022525"/>
    </source>
</evidence>
<organism evidence="8 9">
    <name type="scientific">Acanthoscelides obtectus</name>
    <name type="common">Bean weevil</name>
    <name type="synonym">Bruchus obtectus</name>
    <dbReference type="NCBI Taxonomy" id="200917"/>
    <lineage>
        <taxon>Eukaryota</taxon>
        <taxon>Metazoa</taxon>
        <taxon>Ecdysozoa</taxon>
        <taxon>Arthropoda</taxon>
        <taxon>Hexapoda</taxon>
        <taxon>Insecta</taxon>
        <taxon>Pterygota</taxon>
        <taxon>Neoptera</taxon>
        <taxon>Endopterygota</taxon>
        <taxon>Coleoptera</taxon>
        <taxon>Polyphaga</taxon>
        <taxon>Cucujiformia</taxon>
        <taxon>Chrysomeloidea</taxon>
        <taxon>Chrysomelidae</taxon>
        <taxon>Bruchinae</taxon>
        <taxon>Bruchini</taxon>
        <taxon>Acanthoscelides</taxon>
    </lineage>
</organism>
<accession>A0A9P0M140</accession>
<keyword evidence="4 6" id="KW-0732">Signal</keyword>
<dbReference type="GO" id="GO:0032934">
    <property type="term" value="F:sterol binding"/>
    <property type="evidence" value="ECO:0007669"/>
    <property type="project" value="InterPro"/>
</dbReference>
<proteinExistence type="inferred from homology"/>
<evidence type="ECO:0000256" key="4">
    <source>
        <dbReference type="ARBA" id="ARBA00022729"/>
    </source>
</evidence>
<dbReference type="OrthoDB" id="4937502at2759"/>